<feature type="transmembrane region" description="Helical" evidence="5">
    <location>
        <begin position="433"/>
        <end position="454"/>
    </location>
</feature>
<organism evidence="7 8">
    <name type="scientific">Bailinhaonella thermotolerans</name>
    <dbReference type="NCBI Taxonomy" id="1070861"/>
    <lineage>
        <taxon>Bacteria</taxon>
        <taxon>Bacillati</taxon>
        <taxon>Actinomycetota</taxon>
        <taxon>Actinomycetes</taxon>
        <taxon>Streptosporangiales</taxon>
        <taxon>Streptosporangiaceae</taxon>
        <taxon>Bailinhaonella</taxon>
    </lineage>
</organism>
<dbReference type="AlphaFoldDB" id="A0A3A4A5S3"/>
<feature type="transmembrane region" description="Helical" evidence="5">
    <location>
        <begin position="132"/>
        <end position="154"/>
    </location>
</feature>
<feature type="transmembrane region" description="Helical" evidence="5">
    <location>
        <begin position="342"/>
        <end position="360"/>
    </location>
</feature>
<comment type="caution">
    <text evidence="7">The sequence shown here is derived from an EMBL/GenBank/DDBJ whole genome shotgun (WGS) entry which is preliminary data.</text>
</comment>
<keyword evidence="2 5" id="KW-0812">Transmembrane</keyword>
<evidence type="ECO:0000256" key="2">
    <source>
        <dbReference type="ARBA" id="ARBA00022692"/>
    </source>
</evidence>
<dbReference type="OrthoDB" id="7584869at2"/>
<dbReference type="RefSeq" id="WP_119930092.1">
    <property type="nucleotide sequence ID" value="NZ_QZEY01000016.1"/>
</dbReference>
<feature type="domain" description="Major facilitator superfamily (MFS) profile" evidence="6">
    <location>
        <begin position="57"/>
        <end position="458"/>
    </location>
</feature>
<dbReference type="PANTHER" id="PTHR23528:SF1">
    <property type="entry name" value="MAJOR FACILITATOR SUPERFAMILY (MFS) PROFILE DOMAIN-CONTAINING PROTEIN"/>
    <property type="match status" value="1"/>
</dbReference>
<feature type="transmembrane region" description="Helical" evidence="5">
    <location>
        <begin position="191"/>
        <end position="211"/>
    </location>
</feature>
<dbReference type="InterPro" id="IPR036259">
    <property type="entry name" value="MFS_trans_sf"/>
</dbReference>
<dbReference type="InterPro" id="IPR011701">
    <property type="entry name" value="MFS"/>
</dbReference>
<keyword evidence="4 5" id="KW-0472">Membrane</keyword>
<dbReference type="SUPFAM" id="SSF103473">
    <property type="entry name" value="MFS general substrate transporter"/>
    <property type="match status" value="1"/>
</dbReference>
<keyword evidence="8" id="KW-1185">Reference proteome</keyword>
<dbReference type="PANTHER" id="PTHR23528">
    <property type="match status" value="1"/>
</dbReference>
<sequence length="458" mass="46722">MTQVHGDSAGGADGLAVRHVSPAGNATAAPEAALAADAALAAPGALAPGAPAANAPVRLVAGLVAATFGAYTAILTPVIVTLAIRVAQVAPDTRAQSLGAVLSVGAVLALVANPLFGALSDRTTSRFGRRRPWLLGGMTVGLIGLAIVALGGSIPVLTLGWALAQLGVNAALAALTSIIPDRVPDHQRARVSGLVGMMTPVAMVAGTFVAQAAGGNALLMMVIPGLLGLAGVVWLVAVLKDAPADRAALKPYGIKEFLRSFWVNPVRHRDFGWNWLGRFMVFLGMASLTSYQAYYLIDRLGFRPDQVADKIFLTTLVMTVGTVAGSILGGVLSDRSGRRKPYVIFSAALTGFALLIVALVNSLPMFLVAVFLFGFGQGLYLAVDVALAAAVLPNPAESAKDMGVLNIGNALPQSLVPIIAPALLAIGGGTGNYSALFVFGAVAGVLGAVAVQFVRGVR</sequence>
<gene>
    <name evidence="7" type="ORF">D5H75_30835</name>
</gene>
<name>A0A3A4A5S3_9ACTN</name>
<evidence type="ECO:0000313" key="7">
    <source>
        <dbReference type="EMBL" id="RJL24236.1"/>
    </source>
</evidence>
<accession>A0A3A4A5S3</accession>
<keyword evidence="3 5" id="KW-1133">Transmembrane helix</keyword>
<feature type="transmembrane region" description="Helical" evidence="5">
    <location>
        <begin position="311"/>
        <end position="330"/>
    </location>
</feature>
<proteinExistence type="predicted"/>
<feature type="transmembrane region" description="Helical" evidence="5">
    <location>
        <begin position="59"/>
        <end position="86"/>
    </location>
</feature>
<feature type="transmembrane region" description="Helical" evidence="5">
    <location>
        <begin position="217"/>
        <end position="239"/>
    </location>
</feature>
<evidence type="ECO:0000256" key="5">
    <source>
        <dbReference type="SAM" id="Phobius"/>
    </source>
</evidence>
<feature type="transmembrane region" description="Helical" evidence="5">
    <location>
        <begin position="98"/>
        <end position="120"/>
    </location>
</feature>
<evidence type="ECO:0000256" key="3">
    <source>
        <dbReference type="ARBA" id="ARBA00022989"/>
    </source>
</evidence>
<dbReference type="PROSITE" id="PS50850">
    <property type="entry name" value="MFS"/>
    <property type="match status" value="1"/>
</dbReference>
<feature type="transmembrane region" description="Helical" evidence="5">
    <location>
        <begin position="404"/>
        <end position="427"/>
    </location>
</feature>
<dbReference type="Pfam" id="PF07690">
    <property type="entry name" value="MFS_1"/>
    <property type="match status" value="1"/>
</dbReference>
<evidence type="ECO:0000313" key="8">
    <source>
        <dbReference type="Proteomes" id="UP000265768"/>
    </source>
</evidence>
<feature type="transmembrane region" description="Helical" evidence="5">
    <location>
        <begin position="275"/>
        <end position="296"/>
    </location>
</feature>
<dbReference type="GO" id="GO:0005886">
    <property type="term" value="C:plasma membrane"/>
    <property type="evidence" value="ECO:0007669"/>
    <property type="project" value="UniProtKB-SubCell"/>
</dbReference>
<evidence type="ECO:0000256" key="4">
    <source>
        <dbReference type="ARBA" id="ARBA00023136"/>
    </source>
</evidence>
<evidence type="ECO:0000259" key="6">
    <source>
        <dbReference type="PROSITE" id="PS50850"/>
    </source>
</evidence>
<comment type="subcellular location">
    <subcellularLocation>
        <location evidence="1">Cell membrane</location>
        <topology evidence="1">Multi-pass membrane protein</topology>
    </subcellularLocation>
</comment>
<dbReference type="GO" id="GO:0022857">
    <property type="term" value="F:transmembrane transporter activity"/>
    <property type="evidence" value="ECO:0007669"/>
    <property type="project" value="InterPro"/>
</dbReference>
<protein>
    <submittedName>
        <fullName evidence="7">MFS transporter</fullName>
    </submittedName>
</protein>
<evidence type="ECO:0000256" key="1">
    <source>
        <dbReference type="ARBA" id="ARBA00004651"/>
    </source>
</evidence>
<dbReference type="Proteomes" id="UP000265768">
    <property type="component" value="Unassembled WGS sequence"/>
</dbReference>
<feature type="transmembrane region" description="Helical" evidence="5">
    <location>
        <begin position="160"/>
        <end position="179"/>
    </location>
</feature>
<dbReference type="Gene3D" id="1.20.1250.20">
    <property type="entry name" value="MFS general substrate transporter like domains"/>
    <property type="match status" value="2"/>
</dbReference>
<dbReference type="InterPro" id="IPR020846">
    <property type="entry name" value="MFS_dom"/>
</dbReference>
<reference evidence="7 8" key="1">
    <citation type="submission" date="2018-09" db="EMBL/GenBank/DDBJ databases">
        <title>YIM 75507 draft genome.</title>
        <authorList>
            <person name="Tang S."/>
            <person name="Feng Y."/>
        </authorList>
    </citation>
    <scope>NUCLEOTIDE SEQUENCE [LARGE SCALE GENOMIC DNA]</scope>
    <source>
        <strain evidence="7 8">YIM 75507</strain>
    </source>
</reference>
<dbReference type="EMBL" id="QZEY01000016">
    <property type="protein sequence ID" value="RJL24236.1"/>
    <property type="molecule type" value="Genomic_DNA"/>
</dbReference>
<feature type="transmembrane region" description="Helical" evidence="5">
    <location>
        <begin position="366"/>
        <end position="392"/>
    </location>
</feature>